<dbReference type="InterPro" id="IPR039376">
    <property type="entry name" value="Ferritin_CCC1_N"/>
</dbReference>
<dbReference type="GO" id="GO:0012505">
    <property type="term" value="C:endomembrane system"/>
    <property type="evidence" value="ECO:0007669"/>
    <property type="project" value="UniProtKB-SubCell"/>
</dbReference>
<feature type="transmembrane region" description="Helical" evidence="5">
    <location>
        <begin position="169"/>
        <end position="192"/>
    </location>
</feature>
<feature type="transmembrane region" description="Helical" evidence="5">
    <location>
        <begin position="230"/>
        <end position="252"/>
    </location>
</feature>
<evidence type="ECO:0000256" key="5">
    <source>
        <dbReference type="SAM" id="Phobius"/>
    </source>
</evidence>
<name>A0A2K1P4H1_9BACT</name>
<dbReference type="CDD" id="cd01044">
    <property type="entry name" value="Ferritin_CCC1_N"/>
    <property type="match status" value="1"/>
</dbReference>
<evidence type="ECO:0000256" key="3">
    <source>
        <dbReference type="ARBA" id="ARBA00022989"/>
    </source>
</evidence>
<evidence type="ECO:0000313" key="6">
    <source>
        <dbReference type="EMBL" id="PNR97684.1"/>
    </source>
</evidence>
<feature type="transmembrane region" description="Helical" evidence="5">
    <location>
        <begin position="70"/>
        <end position="89"/>
    </location>
</feature>
<evidence type="ECO:0000256" key="4">
    <source>
        <dbReference type="ARBA" id="ARBA00023136"/>
    </source>
</evidence>
<organism evidence="6 7">
    <name type="scientific">Petrotoga olearia DSM 13574</name>
    <dbReference type="NCBI Taxonomy" id="1122955"/>
    <lineage>
        <taxon>Bacteria</taxon>
        <taxon>Thermotogati</taxon>
        <taxon>Thermotogota</taxon>
        <taxon>Thermotogae</taxon>
        <taxon>Petrotogales</taxon>
        <taxon>Petrotogaceae</taxon>
        <taxon>Petrotoga</taxon>
    </lineage>
</organism>
<keyword evidence="2 5" id="KW-0812">Transmembrane</keyword>
<dbReference type="InterPro" id="IPR009078">
    <property type="entry name" value="Ferritin-like_SF"/>
</dbReference>
<comment type="caution">
    <text evidence="6">The sequence shown here is derived from an EMBL/GenBank/DDBJ whole genome shotgun (WGS) entry which is preliminary data.</text>
</comment>
<evidence type="ECO:0000256" key="2">
    <source>
        <dbReference type="ARBA" id="ARBA00022692"/>
    </source>
</evidence>
<dbReference type="SUPFAM" id="SSF47240">
    <property type="entry name" value="Ferritin-like"/>
    <property type="match status" value="1"/>
</dbReference>
<dbReference type="RefSeq" id="WP_103066518.1">
    <property type="nucleotide sequence ID" value="NZ_AZRL01000004.1"/>
</dbReference>
<dbReference type="GO" id="GO:0005384">
    <property type="term" value="F:manganese ion transmembrane transporter activity"/>
    <property type="evidence" value="ECO:0007669"/>
    <property type="project" value="InterPro"/>
</dbReference>
<feature type="transmembrane region" description="Helical" evidence="5">
    <location>
        <begin position="264"/>
        <end position="289"/>
    </location>
</feature>
<dbReference type="Pfam" id="PF01988">
    <property type="entry name" value="VIT1"/>
    <property type="match status" value="1"/>
</dbReference>
<evidence type="ECO:0000313" key="7">
    <source>
        <dbReference type="Proteomes" id="UP000236434"/>
    </source>
</evidence>
<evidence type="ECO:0000256" key="1">
    <source>
        <dbReference type="ARBA" id="ARBA00004127"/>
    </source>
</evidence>
<proteinExistence type="predicted"/>
<dbReference type="Proteomes" id="UP000236434">
    <property type="component" value="Unassembled WGS sequence"/>
</dbReference>
<gene>
    <name evidence="6" type="ORF">X929_02840</name>
</gene>
<dbReference type="OrthoDB" id="9781287at2"/>
<dbReference type="CDD" id="cd02431">
    <property type="entry name" value="Ferritin_CCC1_C"/>
    <property type="match status" value="1"/>
</dbReference>
<keyword evidence="4 5" id="KW-0472">Membrane</keyword>
<protein>
    <submittedName>
        <fullName evidence="6">Membrane protein</fullName>
    </submittedName>
</protein>
<sequence>MENSQIDSKTKKHLLNFQKNELTEYLIYKRLSKSTKDTKNKKVLESIASEELKHHDFWKSYTNEDVKPNYLLVMFYFILSKILGLTFSLKLMENGEERAQTSYEDVSNIVPQAKQVEAEEDKHERELLEMIEEERLNYVGSIVLGLNDALVELTGALAGLTFALQNGTIIATSGLITGIAASLSMAASEYLSKRAENDERALKSATYTGITYIITVFFLILPYLLMPNKYFLSLIITLIIAVIIILVFNFYISVAKDLNFKSRFLEMAGISLGVAGLTFFIGFIVRITLGVSI</sequence>
<dbReference type="EMBL" id="AZRL01000004">
    <property type="protein sequence ID" value="PNR97684.1"/>
    <property type="molecule type" value="Genomic_DNA"/>
</dbReference>
<accession>A0A2K1P4H1</accession>
<dbReference type="InterPro" id="IPR008217">
    <property type="entry name" value="Ccc1_fam"/>
</dbReference>
<dbReference type="AlphaFoldDB" id="A0A2K1P4H1"/>
<feature type="transmembrane region" description="Helical" evidence="5">
    <location>
        <begin position="204"/>
        <end position="224"/>
    </location>
</feature>
<comment type="subcellular location">
    <subcellularLocation>
        <location evidence="1">Endomembrane system</location>
        <topology evidence="1">Multi-pass membrane protein</topology>
    </subcellularLocation>
</comment>
<keyword evidence="3 5" id="KW-1133">Transmembrane helix</keyword>
<reference evidence="6 7" key="1">
    <citation type="submission" date="2013-12" db="EMBL/GenBank/DDBJ databases">
        <title>Comparative genomics of Petrotoga isolates.</title>
        <authorList>
            <person name="Nesbo C.L."/>
            <person name="Charchuk R."/>
            <person name="Chow K."/>
        </authorList>
    </citation>
    <scope>NUCLEOTIDE SEQUENCE [LARGE SCALE GENOMIC DNA]</scope>
    <source>
        <strain evidence="6 7">DSM 13574</strain>
    </source>
</reference>
<dbReference type="GO" id="GO:0030026">
    <property type="term" value="P:intracellular manganese ion homeostasis"/>
    <property type="evidence" value="ECO:0007669"/>
    <property type="project" value="InterPro"/>
</dbReference>